<dbReference type="Proteomes" id="UP000002051">
    <property type="component" value="Chromosome 5"/>
</dbReference>
<evidence type="ECO:0000313" key="4">
    <source>
        <dbReference type="Proteomes" id="UP000002051"/>
    </source>
</evidence>
<feature type="region of interest" description="Disordered" evidence="1">
    <location>
        <begin position="1"/>
        <end position="24"/>
    </location>
</feature>
<dbReference type="AlphaFoldDB" id="G7K995"/>
<reference evidence="2 4" key="2">
    <citation type="journal article" date="2014" name="BMC Genomics">
        <title>An improved genome release (version Mt4.0) for the model legume Medicago truncatula.</title>
        <authorList>
            <person name="Tang H."/>
            <person name="Krishnakumar V."/>
            <person name="Bidwell S."/>
            <person name="Rosen B."/>
            <person name="Chan A."/>
            <person name="Zhou S."/>
            <person name="Gentzbittel L."/>
            <person name="Childs K.L."/>
            <person name="Yandell M."/>
            <person name="Gundlach H."/>
            <person name="Mayer K.F."/>
            <person name="Schwartz D.C."/>
            <person name="Town C.D."/>
        </authorList>
    </citation>
    <scope>GENOME REANNOTATION</scope>
    <source>
        <strain evidence="3 4">cv. Jemalong A17</strain>
    </source>
</reference>
<dbReference type="PaxDb" id="3880-AES93920"/>
<sequence>MPKTRQHKRKRKSNRGRRKGKSDGVMVMERTHTLGRRSSIELLAHPKVRPYFQANNFDLTLSAIGLKCIDLSFPLKIGTPEYVNRRVPVLKHNMLAI</sequence>
<name>G7K995_MEDTR</name>
<evidence type="ECO:0000313" key="3">
    <source>
        <dbReference type="EnsemblPlants" id="AES93920"/>
    </source>
</evidence>
<dbReference type="HOGENOM" id="CLU_2349965_0_0_1"/>
<organism evidence="2 4">
    <name type="scientific">Medicago truncatula</name>
    <name type="common">Barrel medic</name>
    <name type="synonym">Medicago tribuloides</name>
    <dbReference type="NCBI Taxonomy" id="3880"/>
    <lineage>
        <taxon>Eukaryota</taxon>
        <taxon>Viridiplantae</taxon>
        <taxon>Streptophyta</taxon>
        <taxon>Embryophyta</taxon>
        <taxon>Tracheophyta</taxon>
        <taxon>Spermatophyta</taxon>
        <taxon>Magnoliopsida</taxon>
        <taxon>eudicotyledons</taxon>
        <taxon>Gunneridae</taxon>
        <taxon>Pentapetalae</taxon>
        <taxon>rosids</taxon>
        <taxon>fabids</taxon>
        <taxon>Fabales</taxon>
        <taxon>Fabaceae</taxon>
        <taxon>Papilionoideae</taxon>
        <taxon>50 kb inversion clade</taxon>
        <taxon>NPAAA clade</taxon>
        <taxon>Hologalegina</taxon>
        <taxon>IRL clade</taxon>
        <taxon>Trifolieae</taxon>
        <taxon>Medicago</taxon>
    </lineage>
</organism>
<reference evidence="3" key="3">
    <citation type="submission" date="2015-04" db="UniProtKB">
        <authorList>
            <consortium name="EnsemblPlants"/>
        </authorList>
    </citation>
    <scope>IDENTIFICATION</scope>
    <source>
        <strain evidence="3">cv. Jemalong A17</strain>
    </source>
</reference>
<accession>G7K995</accession>
<reference evidence="2 4" key="1">
    <citation type="journal article" date="2011" name="Nature">
        <title>The Medicago genome provides insight into the evolution of rhizobial symbioses.</title>
        <authorList>
            <person name="Young N.D."/>
            <person name="Debelle F."/>
            <person name="Oldroyd G.E."/>
            <person name="Geurts R."/>
            <person name="Cannon S.B."/>
            <person name="Udvardi M.K."/>
            <person name="Benedito V.A."/>
            <person name="Mayer K.F."/>
            <person name="Gouzy J."/>
            <person name="Schoof H."/>
            <person name="Van de Peer Y."/>
            <person name="Proost S."/>
            <person name="Cook D.R."/>
            <person name="Meyers B.C."/>
            <person name="Spannagl M."/>
            <person name="Cheung F."/>
            <person name="De Mita S."/>
            <person name="Krishnakumar V."/>
            <person name="Gundlach H."/>
            <person name="Zhou S."/>
            <person name="Mudge J."/>
            <person name="Bharti A.K."/>
            <person name="Murray J.D."/>
            <person name="Naoumkina M.A."/>
            <person name="Rosen B."/>
            <person name="Silverstein K.A."/>
            <person name="Tang H."/>
            <person name="Rombauts S."/>
            <person name="Zhao P.X."/>
            <person name="Zhou P."/>
            <person name="Barbe V."/>
            <person name="Bardou P."/>
            <person name="Bechner M."/>
            <person name="Bellec A."/>
            <person name="Berger A."/>
            <person name="Berges H."/>
            <person name="Bidwell S."/>
            <person name="Bisseling T."/>
            <person name="Choisne N."/>
            <person name="Couloux A."/>
            <person name="Denny R."/>
            <person name="Deshpande S."/>
            <person name="Dai X."/>
            <person name="Doyle J.J."/>
            <person name="Dudez A.M."/>
            <person name="Farmer A.D."/>
            <person name="Fouteau S."/>
            <person name="Franken C."/>
            <person name="Gibelin C."/>
            <person name="Gish J."/>
            <person name="Goldstein S."/>
            <person name="Gonzalez A.J."/>
            <person name="Green P.J."/>
            <person name="Hallab A."/>
            <person name="Hartog M."/>
            <person name="Hua A."/>
            <person name="Humphray S.J."/>
            <person name="Jeong D.H."/>
            <person name="Jing Y."/>
            <person name="Jocker A."/>
            <person name="Kenton S.M."/>
            <person name="Kim D.J."/>
            <person name="Klee K."/>
            <person name="Lai H."/>
            <person name="Lang C."/>
            <person name="Lin S."/>
            <person name="Macmil S.L."/>
            <person name="Magdelenat G."/>
            <person name="Matthews L."/>
            <person name="McCorrison J."/>
            <person name="Monaghan E.L."/>
            <person name="Mun J.H."/>
            <person name="Najar F.Z."/>
            <person name="Nicholson C."/>
            <person name="Noirot C."/>
            <person name="O'Bleness M."/>
            <person name="Paule C.R."/>
            <person name="Poulain J."/>
            <person name="Prion F."/>
            <person name="Qin B."/>
            <person name="Qu C."/>
            <person name="Retzel E.F."/>
            <person name="Riddle C."/>
            <person name="Sallet E."/>
            <person name="Samain S."/>
            <person name="Samson N."/>
            <person name="Sanders I."/>
            <person name="Saurat O."/>
            <person name="Scarpelli C."/>
            <person name="Schiex T."/>
            <person name="Segurens B."/>
            <person name="Severin A.J."/>
            <person name="Sherrier D.J."/>
            <person name="Shi R."/>
            <person name="Sims S."/>
            <person name="Singer S.R."/>
            <person name="Sinharoy S."/>
            <person name="Sterck L."/>
            <person name="Viollet A."/>
            <person name="Wang B.B."/>
            <person name="Wang K."/>
            <person name="Wang M."/>
            <person name="Wang X."/>
            <person name="Warfsmann J."/>
            <person name="Weissenbach J."/>
            <person name="White D.D."/>
            <person name="White J.D."/>
            <person name="Wiley G.B."/>
            <person name="Wincker P."/>
            <person name="Xing Y."/>
            <person name="Yang L."/>
            <person name="Yao Z."/>
            <person name="Ying F."/>
            <person name="Zhai J."/>
            <person name="Zhou L."/>
            <person name="Zuber A."/>
            <person name="Denarie J."/>
            <person name="Dixon R.A."/>
            <person name="May G.D."/>
            <person name="Schwartz D.C."/>
            <person name="Rogers J."/>
            <person name="Quetier F."/>
            <person name="Town C.D."/>
            <person name="Roe B.A."/>
        </authorList>
    </citation>
    <scope>NUCLEOTIDE SEQUENCE [LARGE SCALE GENOMIC DNA]</scope>
    <source>
        <strain evidence="2">A17</strain>
        <strain evidence="3 4">cv. Jemalong A17</strain>
    </source>
</reference>
<dbReference type="EMBL" id="CM001221">
    <property type="protein sequence ID" value="AES93920.1"/>
    <property type="molecule type" value="Genomic_DNA"/>
</dbReference>
<gene>
    <name evidence="2" type="ordered locus">MTR_5g008970</name>
</gene>
<evidence type="ECO:0000256" key="1">
    <source>
        <dbReference type="SAM" id="MobiDB-lite"/>
    </source>
</evidence>
<keyword evidence="4" id="KW-1185">Reference proteome</keyword>
<proteinExistence type="predicted"/>
<dbReference type="EnsemblPlants" id="AES93920">
    <property type="protein sequence ID" value="AES93920"/>
    <property type="gene ID" value="MTR_5g008970"/>
</dbReference>
<protein>
    <submittedName>
        <fullName evidence="2 3">Uncharacterized protein</fullName>
    </submittedName>
</protein>
<evidence type="ECO:0000313" key="2">
    <source>
        <dbReference type="EMBL" id="AES93920.1"/>
    </source>
</evidence>
<feature type="compositionally biased region" description="Basic residues" evidence="1">
    <location>
        <begin position="1"/>
        <end position="20"/>
    </location>
</feature>